<organism evidence="1 2">
    <name type="scientific">Nonlabens xylanidelens</name>
    <dbReference type="NCBI Taxonomy" id="191564"/>
    <lineage>
        <taxon>Bacteria</taxon>
        <taxon>Pseudomonadati</taxon>
        <taxon>Bacteroidota</taxon>
        <taxon>Flavobacteriia</taxon>
        <taxon>Flavobacteriales</taxon>
        <taxon>Flavobacteriaceae</taxon>
        <taxon>Nonlabens</taxon>
    </lineage>
</organism>
<evidence type="ECO:0000313" key="1">
    <source>
        <dbReference type="EMBL" id="PPK95499.1"/>
    </source>
</evidence>
<comment type="caution">
    <text evidence="1">The sequence shown here is derived from an EMBL/GenBank/DDBJ whole genome shotgun (WGS) entry which is preliminary data.</text>
</comment>
<keyword evidence="2" id="KW-1185">Reference proteome</keyword>
<dbReference type="AlphaFoldDB" id="A0A2S6IMR4"/>
<accession>A0A2S6IMR4</accession>
<gene>
    <name evidence="1" type="ORF">LY01_01087</name>
</gene>
<proteinExistence type="predicted"/>
<reference evidence="1 2" key="1">
    <citation type="submission" date="2018-02" db="EMBL/GenBank/DDBJ databases">
        <title>Genomic Encyclopedia of Archaeal and Bacterial Type Strains, Phase II (KMG-II): from individual species to whole genera.</title>
        <authorList>
            <person name="Goeker M."/>
        </authorList>
    </citation>
    <scope>NUCLEOTIDE SEQUENCE [LARGE SCALE GENOMIC DNA]</scope>
    <source>
        <strain evidence="1 2">DSM 16809</strain>
    </source>
</reference>
<name>A0A2S6IMR4_9FLAO</name>
<evidence type="ECO:0000313" key="2">
    <source>
        <dbReference type="Proteomes" id="UP000239002"/>
    </source>
</evidence>
<evidence type="ECO:0008006" key="3">
    <source>
        <dbReference type="Google" id="ProtNLM"/>
    </source>
</evidence>
<dbReference type="Proteomes" id="UP000239002">
    <property type="component" value="Unassembled WGS sequence"/>
</dbReference>
<protein>
    <recommendedName>
        <fullName evidence="3">WG repeat protein</fullName>
    </recommendedName>
</protein>
<dbReference type="EMBL" id="PTJE01000002">
    <property type="protein sequence ID" value="PPK95499.1"/>
    <property type="molecule type" value="Genomic_DNA"/>
</dbReference>
<sequence>MKFKFFFLFCFLAIKISFSQDLKEYQSIENLKSTDLKMYNLLVEGIYNKTRDTLSTHIFPLFKKVVTDEDVSISTIAYLKPRSSWKRVYEIKDSQIYCYSIKFVNKKVVKENLEDLENYVILDPTPSKSDYPPRYTLMVKDDGYSKKNNGYVVYRIVNEKPFYHELYDKVKLTYNKVRENLVDISLYKNIVYDKVQFINKNIVILKNQNKVGIINSSNDTLVPFDFKKVTMFNNCIVAEKENSKKSMFDNNFKLVGEFEGLEIFNPSNYVQRYVDGFLTINNQLRSYYSFSNYKKMTGDYSEIIGANKTFTVGIKDNKSTLINLNTWKETTFDSINIPQSQTFKEDELIIQNKFGEKWGVLRITDKIETILEPKYESICQNVVLDVDTNYREVRYIVNKKDKYALYDSKLGWLTEFEFKNISFLNNHYLMRKGKKILLFDANGTLMTKTKYDKIELNDDKQFIGYKKSKYEIIETK</sequence>
<dbReference type="RefSeq" id="WP_104514812.1">
    <property type="nucleotide sequence ID" value="NZ_MQVW01000002.1"/>
</dbReference>
<dbReference type="OrthoDB" id="679755at2"/>